<accession>A0A9Q5HRB7</accession>
<comment type="caution">
    <text evidence="8">The sequence shown here is derived from an EMBL/GenBank/DDBJ whole genome shotgun (WGS) entry which is preliminary data.</text>
</comment>
<dbReference type="InterPro" id="IPR036636">
    <property type="entry name" value="COX7C/Cox8_sf"/>
</dbReference>
<reference evidence="8" key="1">
    <citation type="submission" date="2016-06" db="EMBL/GenBank/DDBJ databases">
        <title>Draft Genome sequence of the fungus Inonotus baumii.</title>
        <authorList>
            <person name="Zhu H."/>
            <person name="Lin W."/>
        </authorList>
    </citation>
    <scope>NUCLEOTIDE SEQUENCE</scope>
    <source>
        <strain evidence="8">821</strain>
    </source>
</reference>
<keyword evidence="9" id="KW-1185">Reference proteome</keyword>
<comment type="subunit">
    <text evidence="7">Component of the cytochrome c oxidase (complex IV, CIV), a multisubunit enzyme composed of a catalytic core of 3 subunits and several supernumerary subunits. The complex exists as a monomer or a dimer and forms supercomplexes (SCs) in the inner mitochondrial membrane with ubiquinol-cytochrome c oxidoreductase (cytochrome b-c1 complex, complex III, CIII).</text>
</comment>
<organism evidence="8 9">
    <name type="scientific">Sanghuangporus baumii</name>
    <name type="common">Phellinus baumii</name>
    <dbReference type="NCBI Taxonomy" id="108892"/>
    <lineage>
        <taxon>Eukaryota</taxon>
        <taxon>Fungi</taxon>
        <taxon>Dikarya</taxon>
        <taxon>Basidiomycota</taxon>
        <taxon>Agaricomycotina</taxon>
        <taxon>Agaricomycetes</taxon>
        <taxon>Hymenochaetales</taxon>
        <taxon>Hymenochaetaceae</taxon>
        <taxon>Sanghuangporus</taxon>
    </lineage>
</organism>
<sequence>MQSVLARSALRVSAPVALRSSAIQRRAFHVDNVVNNTTPFKTDYASRRSFAVKLTAFLLGGFLLPVASSAYQLAKRG</sequence>
<evidence type="ECO:0000313" key="9">
    <source>
        <dbReference type="Proteomes" id="UP000757232"/>
    </source>
</evidence>
<evidence type="ECO:0000313" key="8">
    <source>
        <dbReference type="EMBL" id="OCB84550.1"/>
    </source>
</evidence>
<dbReference type="Proteomes" id="UP000757232">
    <property type="component" value="Unassembled WGS sequence"/>
</dbReference>
<evidence type="ECO:0000256" key="1">
    <source>
        <dbReference type="ARBA" id="ARBA00004434"/>
    </source>
</evidence>
<gene>
    <name evidence="8" type="ORF">A7U60_g8536</name>
</gene>
<comment type="pathway">
    <text evidence="2 7">Energy metabolism; oxidative phosphorylation.</text>
</comment>
<keyword evidence="7" id="KW-0812">Transmembrane</keyword>
<dbReference type="GO" id="GO:0005743">
    <property type="term" value="C:mitochondrial inner membrane"/>
    <property type="evidence" value="ECO:0007669"/>
    <property type="project" value="UniProtKB-SubCell"/>
</dbReference>
<keyword evidence="5 7" id="KW-0496">Mitochondrion</keyword>
<comment type="subcellular location">
    <subcellularLocation>
        <location evidence="1 7">Mitochondrion inner membrane</location>
        <topology evidence="1 7">Single-pass membrane protein</topology>
    </subcellularLocation>
</comment>
<evidence type="ECO:0000256" key="3">
    <source>
        <dbReference type="ARBA" id="ARBA00010514"/>
    </source>
</evidence>
<keyword evidence="6 7" id="KW-0472">Membrane</keyword>
<keyword evidence="7" id="KW-0809">Transit peptide</keyword>
<comment type="function">
    <text evidence="7">Component of the cytochrome c oxidase, the last enzyme in the mitochondrial electron transport chain which drives oxidative phosphorylation. The respiratory chain contains 3 multisubunit complexes succinate dehydrogenase (complex II, CII), ubiquinol-cytochrome c oxidoreductase (cytochrome b-c1 complex, complex III, CIII) and cytochrome c oxidase (complex IV, CIV), that cooperate to transfer electrons derived from NADH and succinate to molecular oxygen, creating an electrochemical gradient over the inner membrane that drives transmembrane transport and the ATP synthase. Cytochrome c oxidase is the component of the respiratory chain that catalyzes the reduction of oxygen to water. Electrons originating from reduced cytochrome c in the intermembrane space (IMS) are transferred via the dinuclear copper A center (CU(A)) of subunit 2 and heme A of subunit 1 to the active site in subunit 1, a binuclear center (BNC) formed by heme A3 and copper B (CU(B)). The BNC reduces molecular oxygen to 2 water molecules using 4 electrons from cytochrome c in the IMS and 4 protons from the mitochondrial matrix.</text>
</comment>
<keyword evidence="4 7" id="KW-0999">Mitochondrion inner membrane</keyword>
<protein>
    <recommendedName>
        <fullName evidence="7">Cytochrome c oxidase subunit 8, mitochondrial</fullName>
    </recommendedName>
    <alternativeName>
        <fullName evidence="7">Cytochrome c oxidase polypeptide VIII</fullName>
    </alternativeName>
</protein>
<evidence type="ECO:0000256" key="4">
    <source>
        <dbReference type="ARBA" id="ARBA00022792"/>
    </source>
</evidence>
<dbReference type="InterPro" id="IPR004202">
    <property type="entry name" value="COX7C/Cox8"/>
</dbReference>
<feature type="transmembrane region" description="Helical" evidence="7">
    <location>
        <begin position="50"/>
        <end position="74"/>
    </location>
</feature>
<evidence type="ECO:0000256" key="6">
    <source>
        <dbReference type="ARBA" id="ARBA00023136"/>
    </source>
</evidence>
<evidence type="ECO:0000256" key="7">
    <source>
        <dbReference type="RuleBase" id="RU368123"/>
    </source>
</evidence>
<dbReference type="OrthoDB" id="9974841at2759"/>
<dbReference type="EMBL" id="LNZH02000215">
    <property type="protein sequence ID" value="OCB84550.1"/>
    <property type="molecule type" value="Genomic_DNA"/>
</dbReference>
<keyword evidence="7" id="KW-1133">Transmembrane helix</keyword>
<dbReference type="Gene3D" id="4.10.49.10">
    <property type="entry name" value="Cytochrome c oxidase subunit VIIc"/>
    <property type="match status" value="1"/>
</dbReference>
<evidence type="ECO:0000256" key="5">
    <source>
        <dbReference type="ARBA" id="ARBA00023128"/>
    </source>
</evidence>
<comment type="similarity">
    <text evidence="3 7">Belongs to the cytochrome c oxidase VIIc family.</text>
</comment>
<name>A0A9Q5HRB7_SANBA</name>
<evidence type="ECO:0000256" key="2">
    <source>
        <dbReference type="ARBA" id="ARBA00004673"/>
    </source>
</evidence>
<proteinExistence type="inferred from homology"/>
<dbReference type="Pfam" id="PF02935">
    <property type="entry name" value="COX7C"/>
    <property type="match status" value="1"/>
</dbReference>
<dbReference type="GO" id="GO:0006123">
    <property type="term" value="P:mitochondrial electron transport, cytochrome c to oxygen"/>
    <property type="evidence" value="ECO:0007669"/>
    <property type="project" value="UniProtKB-UniRule"/>
</dbReference>
<dbReference type="GO" id="GO:0045277">
    <property type="term" value="C:respiratory chain complex IV"/>
    <property type="evidence" value="ECO:0007669"/>
    <property type="project" value="UniProtKB-UniRule"/>
</dbReference>
<dbReference type="AlphaFoldDB" id="A0A9Q5HRB7"/>